<evidence type="ECO:0008006" key="3">
    <source>
        <dbReference type="Google" id="ProtNLM"/>
    </source>
</evidence>
<dbReference type="Proteomes" id="UP000799118">
    <property type="component" value="Unassembled WGS sequence"/>
</dbReference>
<sequence length="101" mass="10798">PEFSCIAALLACLPDGVPVIAASATVPPEVIADIWDKLGFGNTFETISVSNAKPNVALSVHMLQHPRDSFANLLSLFPLGGSTVEFFPQTIIYVNSRIEAK</sequence>
<evidence type="ECO:0000313" key="2">
    <source>
        <dbReference type="Proteomes" id="UP000799118"/>
    </source>
</evidence>
<dbReference type="EMBL" id="ML769457">
    <property type="protein sequence ID" value="KAE9400407.1"/>
    <property type="molecule type" value="Genomic_DNA"/>
</dbReference>
<accession>A0A6A4HTX0</accession>
<gene>
    <name evidence="1" type="ORF">BT96DRAFT_819324</name>
</gene>
<evidence type="ECO:0000313" key="1">
    <source>
        <dbReference type="EMBL" id="KAE9400407.1"/>
    </source>
</evidence>
<keyword evidence="2" id="KW-1185">Reference proteome</keyword>
<protein>
    <recommendedName>
        <fullName evidence="3">Helicase ATP-binding domain-containing protein</fullName>
    </recommendedName>
</protein>
<proteinExistence type="predicted"/>
<organism evidence="1 2">
    <name type="scientific">Gymnopus androsaceus JB14</name>
    <dbReference type="NCBI Taxonomy" id="1447944"/>
    <lineage>
        <taxon>Eukaryota</taxon>
        <taxon>Fungi</taxon>
        <taxon>Dikarya</taxon>
        <taxon>Basidiomycota</taxon>
        <taxon>Agaricomycotina</taxon>
        <taxon>Agaricomycetes</taxon>
        <taxon>Agaricomycetidae</taxon>
        <taxon>Agaricales</taxon>
        <taxon>Marasmiineae</taxon>
        <taxon>Omphalotaceae</taxon>
        <taxon>Gymnopus</taxon>
    </lineage>
</organism>
<dbReference type="OrthoDB" id="10261556at2759"/>
<dbReference type="AlphaFoldDB" id="A0A6A4HTX0"/>
<name>A0A6A4HTX0_9AGAR</name>
<feature type="non-terminal residue" evidence="1">
    <location>
        <position position="1"/>
    </location>
</feature>
<reference evidence="1" key="1">
    <citation type="journal article" date="2019" name="Environ. Microbiol.">
        <title>Fungal ecological strategies reflected in gene transcription - a case study of two litter decomposers.</title>
        <authorList>
            <person name="Barbi F."/>
            <person name="Kohler A."/>
            <person name="Barry K."/>
            <person name="Baskaran P."/>
            <person name="Daum C."/>
            <person name="Fauchery L."/>
            <person name="Ihrmark K."/>
            <person name="Kuo A."/>
            <person name="LaButti K."/>
            <person name="Lipzen A."/>
            <person name="Morin E."/>
            <person name="Grigoriev I.V."/>
            <person name="Henrissat B."/>
            <person name="Lindahl B."/>
            <person name="Martin F."/>
        </authorList>
    </citation>
    <scope>NUCLEOTIDE SEQUENCE</scope>
    <source>
        <strain evidence="1">JB14</strain>
    </source>
</reference>